<dbReference type="AlphaFoldDB" id="A0A4C1YRF8"/>
<dbReference type="STRING" id="151549.A0A4C1YRF8"/>
<keyword evidence="7" id="KW-1185">Reference proteome</keyword>
<evidence type="ECO:0000256" key="3">
    <source>
        <dbReference type="PROSITE-ProRule" id="PRU10007"/>
    </source>
</evidence>
<evidence type="ECO:0000256" key="1">
    <source>
        <dbReference type="ARBA" id="ARBA00009986"/>
    </source>
</evidence>
<sequence>MAAAAASNLKRVTLELGGKSPLVVFNDADITKAAEIAHAAAFANGGQCCVAGTRTYVQSAIYDKFVRRATELAQRRSVGNPYDDVDQGPQVDQEMFDKVMSYIACGKAEGARCVAGGARVGDSGYYIAPTVFADVQDGMKIAKEEIFGPVQSILKFETFDEVVDRANDTTYGLGAGVVTNDISLALAFVKHARVGSVWINTYDYVTSQTPFGGYKNSGIGRELGEEGILPYLETKTVTISLPKKLPA</sequence>
<dbReference type="InterPro" id="IPR029510">
    <property type="entry name" value="Ald_DH_CS_GLU"/>
</dbReference>
<gene>
    <name evidence="6" type="primary">Aldh1b1</name>
    <name evidence="6" type="ORF">EVAR_59968_1</name>
</gene>
<comment type="caution">
    <text evidence="6">The sequence shown here is derived from an EMBL/GenBank/DDBJ whole genome shotgun (WGS) entry which is preliminary data.</text>
</comment>
<proteinExistence type="inferred from homology"/>
<dbReference type="FunFam" id="3.40.605.10:FF:000026">
    <property type="entry name" value="Aldehyde dehydrogenase, putative"/>
    <property type="match status" value="1"/>
</dbReference>
<feature type="active site" evidence="3">
    <location>
        <position position="15"/>
    </location>
</feature>
<comment type="similarity">
    <text evidence="1 4">Belongs to the aldehyde dehydrogenase family.</text>
</comment>
<reference evidence="6 7" key="1">
    <citation type="journal article" date="2019" name="Commun. Biol.">
        <title>The bagworm genome reveals a unique fibroin gene that provides high tensile strength.</title>
        <authorList>
            <person name="Kono N."/>
            <person name="Nakamura H."/>
            <person name="Ohtoshi R."/>
            <person name="Tomita M."/>
            <person name="Numata K."/>
            <person name="Arakawa K."/>
        </authorList>
    </citation>
    <scope>NUCLEOTIDE SEQUENCE [LARGE SCALE GENOMIC DNA]</scope>
</reference>
<protein>
    <submittedName>
        <fullName evidence="6">Aldehyde dehydrogenase X, mitochondrial</fullName>
    </submittedName>
</protein>
<feature type="domain" description="Aldehyde dehydrogenase" evidence="5">
    <location>
        <begin position="2"/>
        <end position="237"/>
    </location>
</feature>
<evidence type="ECO:0000259" key="5">
    <source>
        <dbReference type="Pfam" id="PF00171"/>
    </source>
</evidence>
<dbReference type="PROSITE" id="PS00070">
    <property type="entry name" value="ALDEHYDE_DEHYDR_CYS"/>
    <property type="match status" value="1"/>
</dbReference>
<dbReference type="EMBL" id="BGZK01001398">
    <property type="protein sequence ID" value="GBP79051.1"/>
    <property type="molecule type" value="Genomic_DNA"/>
</dbReference>
<dbReference type="Gene3D" id="3.40.605.10">
    <property type="entry name" value="Aldehyde Dehydrogenase, Chain A, domain 1"/>
    <property type="match status" value="1"/>
</dbReference>
<dbReference type="GO" id="GO:0016620">
    <property type="term" value="F:oxidoreductase activity, acting on the aldehyde or oxo group of donors, NAD or NADP as acceptor"/>
    <property type="evidence" value="ECO:0007669"/>
    <property type="project" value="InterPro"/>
</dbReference>
<dbReference type="InterPro" id="IPR015590">
    <property type="entry name" value="Aldehyde_DH_dom"/>
</dbReference>
<evidence type="ECO:0000256" key="2">
    <source>
        <dbReference type="ARBA" id="ARBA00023002"/>
    </source>
</evidence>
<evidence type="ECO:0000256" key="4">
    <source>
        <dbReference type="RuleBase" id="RU003345"/>
    </source>
</evidence>
<dbReference type="OrthoDB" id="310895at2759"/>
<dbReference type="InterPro" id="IPR016162">
    <property type="entry name" value="Ald_DH_N"/>
</dbReference>
<dbReference type="FunFam" id="3.40.309.10:FF:000001">
    <property type="entry name" value="Mitochondrial aldehyde dehydrogenase 2"/>
    <property type="match status" value="1"/>
</dbReference>
<accession>A0A4C1YRF8</accession>
<dbReference type="PANTHER" id="PTHR11699">
    <property type="entry name" value="ALDEHYDE DEHYDROGENASE-RELATED"/>
    <property type="match status" value="1"/>
</dbReference>
<organism evidence="6 7">
    <name type="scientific">Eumeta variegata</name>
    <name type="common">Bagworm moth</name>
    <name type="synonym">Eumeta japonica</name>
    <dbReference type="NCBI Taxonomy" id="151549"/>
    <lineage>
        <taxon>Eukaryota</taxon>
        <taxon>Metazoa</taxon>
        <taxon>Ecdysozoa</taxon>
        <taxon>Arthropoda</taxon>
        <taxon>Hexapoda</taxon>
        <taxon>Insecta</taxon>
        <taxon>Pterygota</taxon>
        <taxon>Neoptera</taxon>
        <taxon>Endopterygota</taxon>
        <taxon>Lepidoptera</taxon>
        <taxon>Glossata</taxon>
        <taxon>Ditrysia</taxon>
        <taxon>Tineoidea</taxon>
        <taxon>Psychidae</taxon>
        <taxon>Oiketicinae</taxon>
        <taxon>Eumeta</taxon>
    </lineage>
</organism>
<dbReference type="Gene3D" id="3.40.309.10">
    <property type="entry name" value="Aldehyde Dehydrogenase, Chain A, domain 2"/>
    <property type="match status" value="1"/>
</dbReference>
<dbReference type="SUPFAM" id="SSF53720">
    <property type="entry name" value="ALDH-like"/>
    <property type="match status" value="1"/>
</dbReference>
<dbReference type="InterPro" id="IPR016160">
    <property type="entry name" value="Ald_DH_CS_CYS"/>
</dbReference>
<dbReference type="Proteomes" id="UP000299102">
    <property type="component" value="Unassembled WGS sequence"/>
</dbReference>
<dbReference type="PROSITE" id="PS00687">
    <property type="entry name" value="ALDEHYDE_DEHYDR_GLU"/>
    <property type="match status" value="1"/>
</dbReference>
<dbReference type="Pfam" id="PF00171">
    <property type="entry name" value="Aldedh"/>
    <property type="match status" value="1"/>
</dbReference>
<name>A0A4C1YRF8_EUMVA</name>
<evidence type="ECO:0000313" key="6">
    <source>
        <dbReference type="EMBL" id="GBP79051.1"/>
    </source>
</evidence>
<dbReference type="InterPro" id="IPR016161">
    <property type="entry name" value="Ald_DH/histidinol_DH"/>
</dbReference>
<keyword evidence="2 4" id="KW-0560">Oxidoreductase</keyword>
<evidence type="ECO:0000313" key="7">
    <source>
        <dbReference type="Proteomes" id="UP000299102"/>
    </source>
</evidence>
<dbReference type="InterPro" id="IPR016163">
    <property type="entry name" value="Ald_DH_C"/>
</dbReference>